<proteinExistence type="predicted"/>
<gene>
    <name evidence="1" type="ORF">AC579_2825</name>
</gene>
<protein>
    <submittedName>
        <fullName evidence="1">Uncharacterized protein</fullName>
    </submittedName>
</protein>
<evidence type="ECO:0000313" key="2">
    <source>
        <dbReference type="Proteomes" id="UP000073492"/>
    </source>
</evidence>
<organism evidence="1 2">
    <name type="scientific">Pseudocercospora musae</name>
    <dbReference type="NCBI Taxonomy" id="113226"/>
    <lineage>
        <taxon>Eukaryota</taxon>
        <taxon>Fungi</taxon>
        <taxon>Dikarya</taxon>
        <taxon>Ascomycota</taxon>
        <taxon>Pezizomycotina</taxon>
        <taxon>Dothideomycetes</taxon>
        <taxon>Dothideomycetidae</taxon>
        <taxon>Mycosphaerellales</taxon>
        <taxon>Mycosphaerellaceae</taxon>
        <taxon>Pseudocercospora</taxon>
    </lineage>
</organism>
<reference evidence="1 2" key="1">
    <citation type="submission" date="2015-07" db="EMBL/GenBank/DDBJ databases">
        <title>Comparative genomics of the Sigatoka disease complex on banana suggests a link between parallel evolutionary changes in Pseudocercospora fijiensis and Pseudocercospora eumusae and increased virulence on the banana host.</title>
        <authorList>
            <person name="Chang T.-C."/>
            <person name="Salvucci A."/>
            <person name="Crous P.W."/>
            <person name="Stergiopoulos I."/>
        </authorList>
    </citation>
    <scope>NUCLEOTIDE SEQUENCE [LARGE SCALE GENOMIC DNA]</scope>
    <source>
        <strain evidence="1 2">CBS 116634</strain>
    </source>
</reference>
<keyword evidence="2" id="KW-1185">Reference proteome</keyword>
<accession>A0A139IKT8</accession>
<dbReference type="Proteomes" id="UP000073492">
    <property type="component" value="Unassembled WGS sequence"/>
</dbReference>
<dbReference type="STRING" id="113226.A0A139IKT8"/>
<sequence length="275" mass="29329">MSLKGAAAVDDGVVAVAMGQDSSRPSPSAAGDISAYVLCAMDHQERDATFSGRNMSMFGWRDSDLKGRCFGNVETILDASECPAKHVHRRTGVDFSETQSYAAADDQSASSTTMLSELFALDRDLGRTPPCTSLFEETIKQSIAMLPDGLPYDRDRRLCTVVGIMGRRPAWKPPQAMSGDKVCQFSGAPFPFIVRDNPDGSCALVGDSYVQGVHGPELSGADMPTPIATVADSHTSEAAMHSWLPSEDRTMLVFGSVVYQSACQGDRGGTIIGGF</sequence>
<dbReference type="OrthoDB" id="3650339at2759"/>
<name>A0A139IKT8_9PEZI</name>
<comment type="caution">
    <text evidence="1">The sequence shown here is derived from an EMBL/GenBank/DDBJ whole genome shotgun (WGS) entry which is preliminary data.</text>
</comment>
<dbReference type="EMBL" id="LFZO01000061">
    <property type="protein sequence ID" value="KXT15329.1"/>
    <property type="molecule type" value="Genomic_DNA"/>
</dbReference>
<dbReference type="AlphaFoldDB" id="A0A139IKT8"/>
<evidence type="ECO:0000313" key="1">
    <source>
        <dbReference type="EMBL" id="KXT15329.1"/>
    </source>
</evidence>